<evidence type="ECO:0000256" key="1">
    <source>
        <dbReference type="SAM" id="MobiDB-lite"/>
    </source>
</evidence>
<dbReference type="AlphaFoldDB" id="A0A1S3H0T4"/>
<feature type="compositionally biased region" description="Basic and acidic residues" evidence="1">
    <location>
        <begin position="270"/>
        <end position="281"/>
    </location>
</feature>
<dbReference type="RefSeq" id="XP_013379745.1">
    <property type="nucleotide sequence ID" value="XM_013524291.1"/>
</dbReference>
<feature type="compositionally biased region" description="Polar residues" evidence="1">
    <location>
        <begin position="738"/>
        <end position="754"/>
    </location>
</feature>
<sequence length="828" mass="89255">MSSSKGKALKPGGASKGSHLAKSPASNDVTKKTVKLPNAAASDTGAQRKGSATNARKTSLGVDAAAATRRKSTISSDTQPSKAGKTDSKATKAATRKTSSKNTSPAKSGETKGAQPQSLKPVDSKTISRRPSKDSASRLSENKPALRRMSRDTTSSLTTSRRNSLISTTSSSRHGSIVGSRSSSRRSSLALDNDASASRKTPPHSTGRSLSRAASDVEIKTKTLSPDDESNEKHAEHESETTNETAPTLTENADNKAERKEPEMSNSGKLKKETVPDKKTDIATMAIRENADVLGSKECLNSKSEDEIIHEVSDQGENLACNMNITDEDMNREKANEEDTSNETSAKYVSGKAIKEENVVEEENRDSLQVGGKLQTKVNKNDVSSMNMTENEHSINESDESNQNCKEKTLVSGNAAGVDNKPHQNISQPETCCSEGSSYHDGALEKTTESSDAITKNILSSETETKTLYLEQEEQKENTESQKSWTSGGDGTFSASWNNQNNPTSRDDNDVGHNSTVKNDTSSATKKGINDANLERTGKQENANKNGNDMFKSKSSKRGSKDNVQNKDLKNDDGENPQIARLDLGEENTDLTITCEKRSGSLTTPDLKDDDNPNIKETSSSQRPLSPVSLDNNGEAEGFQEKVSKSKKMKSEIKIKHEPKSNEKIKVTDKSSKPNPDTKKVSSQGNRETKVRKNSIDPNSKQGAANPRQRRASIDTRPGKKQGTGTGSSVKNRLSKGSLENLSEISKSEASLSKSVEILSSDDVLKEETSPKLDDPTLHIQGTQTLLTPDSKQNANTVPTNSSCTAKLGIPEGWGHMLQKKITPITGE</sequence>
<dbReference type="KEGG" id="lak:106151185"/>
<feature type="region of interest" description="Disordered" evidence="1">
    <location>
        <begin position="357"/>
        <end position="803"/>
    </location>
</feature>
<feature type="compositionally biased region" description="Polar residues" evidence="1">
    <location>
        <begin position="376"/>
        <end position="389"/>
    </location>
</feature>
<feature type="compositionally biased region" description="Polar residues" evidence="1">
    <location>
        <begin position="481"/>
        <end position="504"/>
    </location>
</feature>
<feature type="region of interest" description="Disordered" evidence="1">
    <location>
        <begin position="1"/>
        <end position="282"/>
    </location>
</feature>
<feature type="compositionally biased region" description="Basic and acidic residues" evidence="1">
    <location>
        <begin position="763"/>
        <end position="777"/>
    </location>
</feature>
<feature type="compositionally biased region" description="Basic and acidic residues" evidence="1">
    <location>
        <begin position="253"/>
        <end position="263"/>
    </location>
</feature>
<feature type="compositionally biased region" description="Basic and acidic residues" evidence="1">
    <location>
        <begin position="559"/>
        <end position="573"/>
    </location>
</feature>
<protein>
    <submittedName>
        <fullName evidence="3">Uncharacterized protein DDB_G0287625-like</fullName>
    </submittedName>
</protein>
<accession>A0A1S3H0T4</accession>
<feature type="compositionally biased region" description="Polar residues" evidence="1">
    <location>
        <begin position="423"/>
        <end position="437"/>
    </location>
</feature>
<feature type="compositionally biased region" description="Low complexity" evidence="1">
    <location>
        <begin position="152"/>
        <end position="198"/>
    </location>
</feature>
<feature type="compositionally biased region" description="Basic and acidic residues" evidence="1">
    <location>
        <begin position="231"/>
        <end position="240"/>
    </location>
</feature>
<feature type="compositionally biased region" description="Polar residues" evidence="1">
    <location>
        <begin position="242"/>
        <end position="252"/>
    </location>
</feature>
<dbReference type="InParanoid" id="A0A1S3H0T4"/>
<feature type="compositionally biased region" description="Polar residues" evidence="1">
    <location>
        <begin position="512"/>
        <end position="525"/>
    </location>
</feature>
<feature type="compositionally biased region" description="Basic and acidic residues" evidence="1">
    <location>
        <begin position="639"/>
        <end position="680"/>
    </location>
</feature>
<feature type="region of interest" description="Disordered" evidence="1">
    <location>
        <begin position="331"/>
        <end position="350"/>
    </location>
</feature>
<keyword evidence="2" id="KW-1185">Reference proteome</keyword>
<dbReference type="Proteomes" id="UP000085678">
    <property type="component" value="Unplaced"/>
</dbReference>
<reference evidence="3" key="1">
    <citation type="submission" date="2025-08" db="UniProtKB">
        <authorList>
            <consortium name="RefSeq"/>
        </authorList>
    </citation>
    <scope>IDENTIFICATION</scope>
    <source>
        <tissue evidence="3">Gonads</tissue>
    </source>
</reference>
<feature type="compositionally biased region" description="Polar residues" evidence="1">
    <location>
        <begin position="450"/>
        <end position="462"/>
    </location>
</feature>
<evidence type="ECO:0000313" key="3">
    <source>
        <dbReference type="RefSeq" id="XP_013379745.1"/>
    </source>
</evidence>
<name>A0A1S3H0T4_LINAN</name>
<organism evidence="2 3">
    <name type="scientific">Lingula anatina</name>
    <name type="common">Brachiopod</name>
    <name type="synonym">Lingula unguis</name>
    <dbReference type="NCBI Taxonomy" id="7574"/>
    <lineage>
        <taxon>Eukaryota</taxon>
        <taxon>Metazoa</taxon>
        <taxon>Spiralia</taxon>
        <taxon>Lophotrochozoa</taxon>
        <taxon>Brachiopoda</taxon>
        <taxon>Linguliformea</taxon>
        <taxon>Lingulata</taxon>
        <taxon>Lingulida</taxon>
        <taxon>Linguloidea</taxon>
        <taxon>Lingulidae</taxon>
        <taxon>Lingula</taxon>
    </lineage>
</organism>
<feature type="compositionally biased region" description="Polar residues" evidence="1">
    <location>
        <begin position="615"/>
        <end position="632"/>
    </location>
</feature>
<proteinExistence type="predicted"/>
<feature type="compositionally biased region" description="Polar residues" evidence="1">
    <location>
        <begin position="780"/>
        <end position="803"/>
    </location>
</feature>
<gene>
    <name evidence="3" type="primary">LOC106151185</name>
</gene>
<dbReference type="GeneID" id="106151185"/>
<evidence type="ECO:0000313" key="2">
    <source>
        <dbReference type="Proteomes" id="UP000085678"/>
    </source>
</evidence>